<feature type="domain" description="Protein kinase" evidence="1">
    <location>
        <begin position="33"/>
        <end position="267"/>
    </location>
</feature>
<dbReference type="InterPro" id="IPR029058">
    <property type="entry name" value="AB_hydrolase_fold"/>
</dbReference>
<dbReference type="AlphaFoldDB" id="A0A1J3D818"/>
<gene>
    <name evidence="2" type="ORF">GA_TR16841_c0_g1_i1_g.54021</name>
</gene>
<keyword evidence="2" id="KW-0418">Kinase</keyword>
<dbReference type="InterPro" id="IPR011009">
    <property type="entry name" value="Kinase-like_dom_sf"/>
</dbReference>
<organism evidence="2">
    <name type="scientific">Noccaea caerulescens</name>
    <name type="common">Alpine penny-cress</name>
    <name type="synonym">Thlaspi caerulescens</name>
    <dbReference type="NCBI Taxonomy" id="107243"/>
    <lineage>
        <taxon>Eukaryota</taxon>
        <taxon>Viridiplantae</taxon>
        <taxon>Streptophyta</taxon>
        <taxon>Embryophyta</taxon>
        <taxon>Tracheophyta</taxon>
        <taxon>Spermatophyta</taxon>
        <taxon>Magnoliopsida</taxon>
        <taxon>eudicotyledons</taxon>
        <taxon>Gunneridae</taxon>
        <taxon>Pentapetalae</taxon>
        <taxon>rosids</taxon>
        <taxon>malvids</taxon>
        <taxon>Brassicales</taxon>
        <taxon>Brassicaceae</taxon>
        <taxon>Coluteocarpeae</taxon>
        <taxon>Noccaea</taxon>
    </lineage>
</organism>
<dbReference type="Gene3D" id="1.10.510.10">
    <property type="entry name" value="Transferase(Phosphotransferase) domain 1"/>
    <property type="match status" value="1"/>
</dbReference>
<dbReference type="SUPFAM" id="SSF56112">
    <property type="entry name" value="Protein kinase-like (PK-like)"/>
    <property type="match status" value="1"/>
</dbReference>
<name>A0A1J3D818_NOCCA</name>
<keyword evidence="2" id="KW-0808">Transferase</keyword>
<dbReference type="GO" id="GO:0005524">
    <property type="term" value="F:ATP binding"/>
    <property type="evidence" value="ECO:0007669"/>
    <property type="project" value="InterPro"/>
</dbReference>
<protein>
    <submittedName>
        <fullName evidence="2">Putative serine/threonine-protein kinase</fullName>
    </submittedName>
</protein>
<dbReference type="PROSITE" id="PS50011">
    <property type="entry name" value="PROTEIN_KINASE_DOM"/>
    <property type="match status" value="1"/>
</dbReference>
<dbReference type="InterPro" id="IPR000719">
    <property type="entry name" value="Prot_kinase_dom"/>
</dbReference>
<reference evidence="2" key="1">
    <citation type="submission" date="2016-07" db="EMBL/GenBank/DDBJ databases">
        <title>De novo transcriptome assembly of four accessions of the metal hyperaccumulator plant Noccaea caerulescens.</title>
        <authorList>
            <person name="Blande D."/>
            <person name="Halimaa P."/>
            <person name="Tervahauta A.I."/>
            <person name="Aarts M.G."/>
            <person name="Karenlampi S.O."/>
        </authorList>
    </citation>
    <scope>NUCLEOTIDE SEQUENCE</scope>
</reference>
<dbReference type="Gene3D" id="3.40.50.1820">
    <property type="entry name" value="alpha/beta hydrolase"/>
    <property type="match status" value="1"/>
</dbReference>
<sequence>MEETTIIACAVAHSDERDEHALSELTIGALKASRSSFDMHEGTFPKGLRVPSGVVSVNILKPEHTTGQNLKRFYDLVHKMRSLSHPNVVGFVMARTRLPNLFFVTEYPTRGSIGTPLYQHAYLLKFIFKAARELAEGLNYLHENDLVHGHLNSQNILNFGNRMKISDYWLSNFNLETPDPKSDVFWYGALLWQLRTNEPPFSYDLSLGTAVALAQRLRLPIEDYSHDDKKSSGYLKQKLQELIDWCWMEDPQKRPTFGEIIDRLKLIEREPVENERREQEKRLAEKKLLDEKRRIEYEKYEKVCAERVSRGLPPVPFGEVKILHPTRKHKATIVWLHDNILDSAATSRKLGSNVNLPTVKWICPEAPDRSIGWYYNLRDKSGLKDTDAYVAQLLDGEPDDVLKIVGGEGQGSCVALNFALKCALGLYKTKLDGAAGIRSTPSFENSEKMLKDISDTNAARARANSIHIFLGAHKRYPLPMESYQSQLTDAGFKNTSVRGVTGYDDEGYELELEDGVGISEGIRTWLERVFYLSSPT</sequence>
<dbReference type="InterPro" id="IPR051681">
    <property type="entry name" value="Ser/Thr_Kinases-Pseudokinases"/>
</dbReference>
<evidence type="ECO:0000313" key="2">
    <source>
        <dbReference type="EMBL" id="JAU15239.1"/>
    </source>
</evidence>
<proteinExistence type="predicted"/>
<dbReference type="InterPro" id="IPR001245">
    <property type="entry name" value="Ser-Thr/Tyr_kinase_cat_dom"/>
</dbReference>
<dbReference type="EMBL" id="GEVI01017081">
    <property type="protein sequence ID" value="JAU15239.1"/>
    <property type="molecule type" value="Transcribed_RNA"/>
</dbReference>
<dbReference type="GO" id="GO:0004674">
    <property type="term" value="F:protein serine/threonine kinase activity"/>
    <property type="evidence" value="ECO:0007669"/>
    <property type="project" value="TreeGrafter"/>
</dbReference>
<dbReference type="Pfam" id="PF07714">
    <property type="entry name" value="PK_Tyr_Ser-Thr"/>
    <property type="match status" value="2"/>
</dbReference>
<dbReference type="SUPFAM" id="SSF53474">
    <property type="entry name" value="alpha/beta-Hydrolases"/>
    <property type="match status" value="1"/>
</dbReference>
<dbReference type="PANTHER" id="PTHR44329">
    <property type="entry name" value="SERINE/THREONINE-PROTEIN KINASE TNNI3K-RELATED"/>
    <property type="match status" value="1"/>
</dbReference>
<evidence type="ECO:0000259" key="1">
    <source>
        <dbReference type="PROSITE" id="PS50011"/>
    </source>
</evidence>
<accession>A0A1J3D818</accession>